<dbReference type="AlphaFoldDB" id="A0A2U9NUM6"/>
<dbReference type="Gene3D" id="3.30.750.24">
    <property type="entry name" value="STAS domain"/>
    <property type="match status" value="1"/>
</dbReference>
<dbReference type="EMBL" id="CP029788">
    <property type="protein sequence ID" value="AWT40937.1"/>
    <property type="molecule type" value="Genomic_DNA"/>
</dbReference>
<sequence length="116" mass="12794">MNITTTIDSTFARISLCGEIDFDTLLPLRAAVAALPPQVTDLQWDLTLTSFMDIAGLHLLFTPTESEAQQRRVTVTGLREQPLWLLLLAAELHPTVFDLCRLLPDVALADLRPAAP</sequence>
<protein>
    <recommendedName>
        <fullName evidence="3">STAS domain-containing protein</fullName>
    </recommendedName>
</protein>
<dbReference type="InterPro" id="IPR036513">
    <property type="entry name" value="STAS_dom_sf"/>
</dbReference>
<reference evidence="1 2" key="1">
    <citation type="submission" date="2018-06" db="EMBL/GenBank/DDBJ databases">
        <title>The complete genome sequence of a nosiheptide producer Streptomyces actuosus ATCC 25421: deducing the ability of producing a new class III lantibiotics.</title>
        <authorList>
            <person name="Liu W."/>
            <person name="Sun F."/>
            <person name="Hu Y."/>
        </authorList>
    </citation>
    <scope>NUCLEOTIDE SEQUENCE [LARGE SCALE GENOMIC DNA]</scope>
    <source>
        <strain evidence="1 2">ATCC 25421</strain>
    </source>
</reference>
<proteinExistence type="predicted"/>
<accession>A0A2U9NUM6</accession>
<name>A0A2U9NUM6_STRAS</name>
<dbReference type="SUPFAM" id="SSF52091">
    <property type="entry name" value="SpoIIaa-like"/>
    <property type="match status" value="1"/>
</dbReference>
<organism evidence="1 2">
    <name type="scientific">Streptomyces actuosus</name>
    <dbReference type="NCBI Taxonomy" id="1885"/>
    <lineage>
        <taxon>Bacteria</taxon>
        <taxon>Bacillati</taxon>
        <taxon>Actinomycetota</taxon>
        <taxon>Actinomycetes</taxon>
        <taxon>Kitasatosporales</taxon>
        <taxon>Streptomycetaceae</taxon>
        <taxon>Streptomyces</taxon>
    </lineage>
</organism>
<dbReference type="RefSeq" id="WP_110625873.1">
    <property type="nucleotide sequence ID" value="NZ_CP029788.1"/>
</dbReference>
<dbReference type="Proteomes" id="UP000247634">
    <property type="component" value="Chromosome"/>
</dbReference>
<evidence type="ECO:0000313" key="2">
    <source>
        <dbReference type="Proteomes" id="UP000247634"/>
    </source>
</evidence>
<evidence type="ECO:0000313" key="1">
    <source>
        <dbReference type="EMBL" id="AWT40937.1"/>
    </source>
</evidence>
<gene>
    <name evidence="1" type="ORF">DMT42_00285</name>
</gene>
<evidence type="ECO:0008006" key="3">
    <source>
        <dbReference type="Google" id="ProtNLM"/>
    </source>
</evidence>
<dbReference type="KEGG" id="sact:DMT42_00285"/>
<dbReference type="OrthoDB" id="4330695at2"/>
<keyword evidence="2" id="KW-1185">Reference proteome</keyword>